<name>A0A918NUQ0_9ACTN</name>
<dbReference type="InterPro" id="IPR027785">
    <property type="entry name" value="UvrD-like_helicase_C"/>
</dbReference>
<dbReference type="Pfam" id="PF13538">
    <property type="entry name" value="UvrD_C_2"/>
    <property type="match status" value="1"/>
</dbReference>
<dbReference type="AlphaFoldDB" id="A0A918NUQ0"/>
<dbReference type="RefSeq" id="WP_190040153.1">
    <property type="nucleotide sequence ID" value="NZ_BMWD01000051.1"/>
</dbReference>
<reference evidence="2" key="2">
    <citation type="submission" date="2020-09" db="EMBL/GenBank/DDBJ databases">
        <authorList>
            <person name="Sun Q."/>
            <person name="Ohkuma M."/>
        </authorList>
    </citation>
    <scope>NUCLEOTIDE SEQUENCE</scope>
    <source>
        <strain evidence="2">JCM 4956</strain>
    </source>
</reference>
<dbReference type="GO" id="GO:0003677">
    <property type="term" value="F:DNA binding"/>
    <property type="evidence" value="ECO:0007669"/>
    <property type="project" value="InterPro"/>
</dbReference>
<evidence type="ECO:0000259" key="1">
    <source>
        <dbReference type="Pfam" id="PF13538"/>
    </source>
</evidence>
<reference evidence="2" key="1">
    <citation type="journal article" date="2014" name="Int. J. Syst. Evol. Microbiol.">
        <title>Complete genome sequence of Corynebacterium casei LMG S-19264T (=DSM 44701T), isolated from a smear-ripened cheese.</title>
        <authorList>
            <consortium name="US DOE Joint Genome Institute (JGI-PGF)"/>
            <person name="Walter F."/>
            <person name="Albersmeier A."/>
            <person name="Kalinowski J."/>
            <person name="Ruckert C."/>
        </authorList>
    </citation>
    <scope>NUCLEOTIDE SEQUENCE</scope>
    <source>
        <strain evidence="2">JCM 4956</strain>
    </source>
</reference>
<dbReference type="Gene3D" id="3.40.50.300">
    <property type="entry name" value="P-loop containing nucleotide triphosphate hydrolases"/>
    <property type="match status" value="2"/>
</dbReference>
<comment type="caution">
    <text evidence="2">The sequence shown here is derived from an EMBL/GenBank/DDBJ whole genome shotgun (WGS) entry which is preliminary data.</text>
</comment>
<sequence length="365" mass="40312">MTLTFLDLAPAQQDLLESLAPDSNHLVSGQPGTGKSVLAMHRAALLDLMGHSTVLLARSNLLRQQLAADAVAVGSSVPVLTFHRWVINWYQRATGTAPGRTEDGLFDWLELMSAAMSVGLGQLEQLVVDEGQDLPQQFYQLCRVLGIRMTVFADEQQRITDTQSTLAEIEKAMGSTTRHEITVNQRNSRPVAVLAGHFHVDGDPPLLPDRDGPVPQLLRHTGGRQPLAGWLSAYATAYPRRSIGVILRHTRAQTELFAEVSRPPHDLQAQMYIGNAPEGPYRTLTPGKKGISIINRASVKGLEFDTVIVPDTHIDSGDPTAAELRMLYYVMTTRARQELYFCYSGDREPPILADVPARMLRRSMM</sequence>
<accession>A0A918NUQ0</accession>
<dbReference type="Pfam" id="PF13245">
    <property type="entry name" value="AAA_19"/>
    <property type="match status" value="1"/>
</dbReference>
<keyword evidence="3" id="KW-1185">Reference proteome</keyword>
<dbReference type="PANTHER" id="PTHR11070">
    <property type="entry name" value="UVRD / RECB / PCRA DNA HELICASE FAMILY MEMBER"/>
    <property type="match status" value="1"/>
</dbReference>
<organism evidence="2 3">
    <name type="scientific">Streptomyces fructofermentans</name>
    <dbReference type="NCBI Taxonomy" id="152141"/>
    <lineage>
        <taxon>Bacteria</taxon>
        <taxon>Bacillati</taxon>
        <taxon>Actinomycetota</taxon>
        <taxon>Actinomycetes</taxon>
        <taxon>Kitasatosporales</taxon>
        <taxon>Streptomycetaceae</taxon>
        <taxon>Streptomyces</taxon>
    </lineage>
</organism>
<feature type="domain" description="UvrD-like helicase C-terminal" evidence="1">
    <location>
        <begin position="298"/>
        <end position="341"/>
    </location>
</feature>
<dbReference type="PANTHER" id="PTHR11070:SF2">
    <property type="entry name" value="ATP-DEPENDENT DNA HELICASE SRS2"/>
    <property type="match status" value="1"/>
</dbReference>
<proteinExistence type="predicted"/>
<evidence type="ECO:0000313" key="3">
    <source>
        <dbReference type="Proteomes" id="UP000645555"/>
    </source>
</evidence>
<dbReference type="InterPro" id="IPR027417">
    <property type="entry name" value="P-loop_NTPase"/>
</dbReference>
<evidence type="ECO:0000313" key="2">
    <source>
        <dbReference type="EMBL" id="GGX97948.1"/>
    </source>
</evidence>
<dbReference type="InterPro" id="IPR000212">
    <property type="entry name" value="DNA_helicase_UvrD/REP"/>
</dbReference>
<gene>
    <name evidence="2" type="ORF">GCM10010515_75370</name>
</gene>
<dbReference type="Proteomes" id="UP000645555">
    <property type="component" value="Unassembled WGS sequence"/>
</dbReference>
<dbReference type="GO" id="GO:0000725">
    <property type="term" value="P:recombinational repair"/>
    <property type="evidence" value="ECO:0007669"/>
    <property type="project" value="TreeGrafter"/>
</dbReference>
<dbReference type="EMBL" id="BMWD01000051">
    <property type="protein sequence ID" value="GGX97948.1"/>
    <property type="molecule type" value="Genomic_DNA"/>
</dbReference>
<protein>
    <recommendedName>
        <fullName evidence="1">UvrD-like helicase C-terminal domain-containing protein</fullName>
    </recommendedName>
</protein>
<dbReference type="GO" id="GO:0005524">
    <property type="term" value="F:ATP binding"/>
    <property type="evidence" value="ECO:0007669"/>
    <property type="project" value="InterPro"/>
</dbReference>
<dbReference type="GO" id="GO:0043138">
    <property type="term" value="F:3'-5' DNA helicase activity"/>
    <property type="evidence" value="ECO:0007669"/>
    <property type="project" value="TreeGrafter"/>
</dbReference>
<dbReference type="SUPFAM" id="SSF52540">
    <property type="entry name" value="P-loop containing nucleoside triphosphate hydrolases"/>
    <property type="match status" value="1"/>
</dbReference>